<dbReference type="InterPro" id="IPR029044">
    <property type="entry name" value="Nucleotide-diphossugar_trans"/>
</dbReference>
<organism evidence="5">
    <name type="scientific">Chromera velia CCMP2878</name>
    <dbReference type="NCBI Taxonomy" id="1169474"/>
    <lineage>
        <taxon>Eukaryota</taxon>
        <taxon>Sar</taxon>
        <taxon>Alveolata</taxon>
        <taxon>Colpodellida</taxon>
        <taxon>Chromeraceae</taxon>
        <taxon>Chromera</taxon>
    </lineage>
</organism>
<sequence>MQKASPAVRTPLRVGLLCIIPLLAFVGGYRWFALLSLPFSLAGCVLEVFRKRVKKAQRLPPFATFLVGVYCLQVLIFLVYSMLQPRSYRPVRSSGALVTMPPPHHISPVVFVDQEGEWTAEENQAAGGQARVGLRKQTVDSEFFLGDAPFSPPQQCVSIILAAHNEQQYAEKTLSSIYENTPTSVLKEVIIVDDGSDPPMETAFDRARFPDVIILRSDERQGLIRSKNKGGDAATGDIIIFLDAHVKPLPHWVDPLIRHINTNYKRVVVPLIPVLDGQTWEVNNNAVGIKMMFDWSLAFNWFDDGNDLVPCMSGGLLAMSKRWWTESGRLDDGMLEWGGENIEQSVRVWRCGGEIFVARDSRVGHVFRPKFPYKLDNNKVLQNKVRAVEVWFDDAKEKFYNAVPSAKNLVKNIGDTTEREDLKRNLQCKPFSWYMTKFHDVFVDRGLIPVRSFFIRHRATGKCVIPLHAGPPYVFKNVIPNTAKLTSFEQTMLVLADCNSPQDKNSGRRWAWRNGGKSLEWVNTSGKFQRKCMDAANPPKSAPSIRHVPVIFMCEEQNHNQVWEASGGRITHASLCLDAAHSPPYVTLNTCHLARPEERGDMHLPPDIEPPSASDAMAGPPSDAAAAASSWRQAGAEGQAQADPAGPSGVLLAGGAQQEHVPADIADPGALPGAQEASGESVGAVGQGETPAESLPEEDAEGEAEDGAPRRRLGIADRRGRGRDGMAQRIAREQGGVQSQAGVMDGGGGGGDSTPPEDLRQNLVYASASSEDPSYLVSPGQLFDLTDELEVLIRVEV</sequence>
<dbReference type="AlphaFoldDB" id="A0A0G4I9Y1"/>
<dbReference type="PhylomeDB" id="A0A0G4I9Y1"/>
<keyword evidence="3" id="KW-0812">Transmembrane</keyword>
<dbReference type="PANTHER" id="PTHR11675:SF119">
    <property type="entry name" value="POLYPEPTIDE N-ACETYLGALACTOSAMINYLTRANSFERASE 2"/>
    <property type="match status" value="1"/>
</dbReference>
<evidence type="ECO:0000256" key="1">
    <source>
        <dbReference type="ARBA" id="ARBA00023157"/>
    </source>
</evidence>
<name>A0A0G4I9Y1_9ALVE</name>
<dbReference type="SUPFAM" id="SSF50370">
    <property type="entry name" value="Ricin B-like lectins"/>
    <property type="match status" value="1"/>
</dbReference>
<accession>A0A0G4I9Y1</accession>
<dbReference type="Gene3D" id="2.80.10.50">
    <property type="match status" value="1"/>
</dbReference>
<evidence type="ECO:0000313" key="5">
    <source>
        <dbReference type="EMBL" id="CEM53828.1"/>
    </source>
</evidence>
<keyword evidence="3" id="KW-0472">Membrane</keyword>
<dbReference type="Pfam" id="PF00535">
    <property type="entry name" value="Glycos_transf_2"/>
    <property type="match status" value="1"/>
</dbReference>
<dbReference type="GO" id="GO:0006493">
    <property type="term" value="P:protein O-linked glycosylation"/>
    <property type="evidence" value="ECO:0007669"/>
    <property type="project" value="TreeGrafter"/>
</dbReference>
<dbReference type="InterPro" id="IPR035992">
    <property type="entry name" value="Ricin_B-like_lectins"/>
</dbReference>
<feature type="compositionally biased region" description="Acidic residues" evidence="2">
    <location>
        <begin position="695"/>
        <end position="706"/>
    </location>
</feature>
<dbReference type="Gene3D" id="3.90.550.10">
    <property type="entry name" value="Spore Coat Polysaccharide Biosynthesis Protein SpsA, Chain A"/>
    <property type="match status" value="1"/>
</dbReference>
<feature type="transmembrane region" description="Helical" evidence="3">
    <location>
        <begin position="61"/>
        <end position="83"/>
    </location>
</feature>
<feature type="compositionally biased region" description="Basic and acidic residues" evidence="2">
    <location>
        <begin position="714"/>
        <end position="732"/>
    </location>
</feature>
<keyword evidence="1" id="KW-1015">Disulfide bond</keyword>
<feature type="domain" description="Glycosyltransferase 2-like" evidence="4">
    <location>
        <begin position="158"/>
        <end position="285"/>
    </location>
</feature>
<feature type="compositionally biased region" description="Basic and acidic residues" evidence="2">
    <location>
        <begin position="597"/>
        <end position="606"/>
    </location>
</feature>
<dbReference type="PANTHER" id="PTHR11675">
    <property type="entry name" value="N-ACETYLGALACTOSAMINYLTRANSFERASE"/>
    <property type="match status" value="1"/>
</dbReference>
<dbReference type="PROSITE" id="PS50231">
    <property type="entry name" value="RICIN_B_LECTIN"/>
    <property type="match status" value="1"/>
</dbReference>
<proteinExistence type="predicted"/>
<evidence type="ECO:0000256" key="2">
    <source>
        <dbReference type="SAM" id="MobiDB-lite"/>
    </source>
</evidence>
<feature type="region of interest" description="Disordered" evidence="2">
    <location>
        <begin position="597"/>
        <end position="774"/>
    </location>
</feature>
<dbReference type="GO" id="GO:0005794">
    <property type="term" value="C:Golgi apparatus"/>
    <property type="evidence" value="ECO:0007669"/>
    <property type="project" value="TreeGrafter"/>
</dbReference>
<dbReference type="VEuPathDB" id="CryptoDB:Cvel_12293"/>
<evidence type="ECO:0000259" key="4">
    <source>
        <dbReference type="Pfam" id="PF00535"/>
    </source>
</evidence>
<evidence type="ECO:0000256" key="3">
    <source>
        <dbReference type="SAM" id="Phobius"/>
    </source>
</evidence>
<protein>
    <recommendedName>
        <fullName evidence="4">Glycosyltransferase 2-like domain-containing protein</fullName>
    </recommendedName>
</protein>
<feature type="transmembrane region" description="Helical" evidence="3">
    <location>
        <begin position="7"/>
        <end position="25"/>
    </location>
</feature>
<reference evidence="5" key="1">
    <citation type="submission" date="2014-11" db="EMBL/GenBank/DDBJ databases">
        <authorList>
            <person name="Otto D Thomas"/>
            <person name="Naeem Raeece"/>
        </authorList>
    </citation>
    <scope>NUCLEOTIDE SEQUENCE</scope>
</reference>
<dbReference type="InterPro" id="IPR001173">
    <property type="entry name" value="Glyco_trans_2-like"/>
</dbReference>
<keyword evidence="3" id="KW-1133">Transmembrane helix</keyword>
<dbReference type="SUPFAM" id="SSF53448">
    <property type="entry name" value="Nucleotide-diphospho-sugar transferases"/>
    <property type="match status" value="1"/>
</dbReference>
<dbReference type="EMBL" id="CDMZ01005730">
    <property type="protein sequence ID" value="CEM53828.1"/>
    <property type="molecule type" value="Genomic_DNA"/>
</dbReference>
<gene>
    <name evidence="5" type="ORF">Cvel_12293</name>
</gene>
<feature type="compositionally biased region" description="Low complexity" evidence="2">
    <location>
        <begin position="610"/>
        <end position="630"/>
    </location>
</feature>
<dbReference type="GO" id="GO:0004653">
    <property type="term" value="F:polypeptide N-acetylgalactosaminyltransferase activity"/>
    <property type="evidence" value="ECO:0007669"/>
    <property type="project" value="TreeGrafter"/>
</dbReference>